<dbReference type="InterPro" id="IPR014752">
    <property type="entry name" value="Arrestin-like_C"/>
</dbReference>
<sequence length="449" mass="52223">MPLFGKSVVFDVELLDAPPHNRYSVINPIINGILHLKFKENVKRINKILLIFSGRIYIRYDAFYKIDPKTKVNEKISKTKVFDRYHLFEINLNLEIPNKKSSNNEYSFNSGEKIDCKFQVEFPQNKVLPSTVCCFDDDDYGDILAHYDLDFKIERQGSHDNSKTYASYRKPIQFQSGVNFTELNDIKILEYHNNILIKNKIKKFSYDERSKALIPTSINNPHLKTKNLRQLWDDRYKTNNLTDSMRTIPLTVSFAIPKILDLKTSFVNQIQISISSNLLEYGFNSNDSVEFKLNGQSTKLGYFEIKKLKIRLNYKTKIITDKGLLVLVSGTFVLSKIDFNNLNFDICDFTEDTKGNYKFDLTSEMLSNNTDRDINKPLYQFSDETLCCPDDRFLELNYGTSTLSFKLTIDDGMGKTYDYRFETFSTPGFLMNKRMLGESYNAPPPMYSE</sequence>
<reference evidence="1 2" key="1">
    <citation type="journal article" date="2023" name="Elife">
        <title>Identification of key yeast species and microbe-microbe interactions impacting larval growth of Drosophila in the wild.</title>
        <authorList>
            <person name="Mure A."/>
            <person name="Sugiura Y."/>
            <person name="Maeda R."/>
            <person name="Honda K."/>
            <person name="Sakurai N."/>
            <person name="Takahashi Y."/>
            <person name="Watada M."/>
            <person name="Katoh T."/>
            <person name="Gotoh A."/>
            <person name="Gotoh Y."/>
            <person name="Taniguchi I."/>
            <person name="Nakamura K."/>
            <person name="Hayashi T."/>
            <person name="Katayama T."/>
            <person name="Uemura T."/>
            <person name="Hattori Y."/>
        </authorList>
    </citation>
    <scope>NUCLEOTIDE SEQUENCE [LARGE SCALE GENOMIC DNA]</scope>
    <source>
        <strain evidence="1 2">PK-24</strain>
    </source>
</reference>
<dbReference type="Proteomes" id="UP001378960">
    <property type="component" value="Unassembled WGS sequence"/>
</dbReference>
<gene>
    <name evidence="1" type="ORF">DAPK24_041070</name>
</gene>
<evidence type="ECO:0000313" key="2">
    <source>
        <dbReference type="Proteomes" id="UP001378960"/>
    </source>
</evidence>
<accession>A0AAV5RA60</accession>
<proteinExistence type="predicted"/>
<evidence type="ECO:0008006" key="3">
    <source>
        <dbReference type="Google" id="ProtNLM"/>
    </source>
</evidence>
<keyword evidence="2" id="KW-1185">Reference proteome</keyword>
<dbReference type="AlphaFoldDB" id="A0AAV5RA60"/>
<dbReference type="Gene3D" id="2.60.40.640">
    <property type="match status" value="1"/>
</dbReference>
<dbReference type="EMBL" id="BTGB01000009">
    <property type="protein sequence ID" value="GMM47509.1"/>
    <property type="molecule type" value="Genomic_DNA"/>
</dbReference>
<name>A0AAV5RA60_PICKL</name>
<comment type="caution">
    <text evidence="1">The sequence shown here is derived from an EMBL/GenBank/DDBJ whole genome shotgun (WGS) entry which is preliminary data.</text>
</comment>
<organism evidence="1 2">
    <name type="scientific">Pichia kluyveri</name>
    <name type="common">Yeast</name>
    <dbReference type="NCBI Taxonomy" id="36015"/>
    <lineage>
        <taxon>Eukaryota</taxon>
        <taxon>Fungi</taxon>
        <taxon>Dikarya</taxon>
        <taxon>Ascomycota</taxon>
        <taxon>Saccharomycotina</taxon>
        <taxon>Pichiomycetes</taxon>
        <taxon>Pichiales</taxon>
        <taxon>Pichiaceae</taxon>
        <taxon>Pichia</taxon>
    </lineage>
</organism>
<evidence type="ECO:0000313" key="1">
    <source>
        <dbReference type="EMBL" id="GMM47509.1"/>
    </source>
</evidence>
<protein>
    <recommendedName>
        <fullName evidence="3">Arrestin-like N-terminal domain-containing protein</fullName>
    </recommendedName>
</protein>